<dbReference type="AlphaFoldDB" id="A0A2G5VN20"/>
<accession>A0A2G5VN20</accession>
<proteinExistence type="predicted"/>
<dbReference type="EMBL" id="PDUG01000001">
    <property type="protein sequence ID" value="PIC53172.1"/>
    <property type="molecule type" value="Genomic_DNA"/>
</dbReference>
<sequence>MDNQRKLSDPIGDLRRSNVPLIQEEHHEEFTPSDDNATIKPGTMNHFQEGSNNDTIYQSFVDNNETLEMDYGIIAAETYNNNEDDSNIALEATSIDNNSIHYDLHYDSGENQIERIYDSPLISEEDSLETVLVYRDDQLDIR</sequence>
<organism evidence="1 2">
    <name type="scientific">Caenorhabditis nigoni</name>
    <dbReference type="NCBI Taxonomy" id="1611254"/>
    <lineage>
        <taxon>Eukaryota</taxon>
        <taxon>Metazoa</taxon>
        <taxon>Ecdysozoa</taxon>
        <taxon>Nematoda</taxon>
        <taxon>Chromadorea</taxon>
        <taxon>Rhabditida</taxon>
        <taxon>Rhabditina</taxon>
        <taxon>Rhabditomorpha</taxon>
        <taxon>Rhabditoidea</taxon>
        <taxon>Rhabditidae</taxon>
        <taxon>Peloderinae</taxon>
        <taxon>Caenorhabditis</taxon>
    </lineage>
</organism>
<dbReference type="Proteomes" id="UP000230233">
    <property type="component" value="Chromosome I"/>
</dbReference>
<protein>
    <submittedName>
        <fullName evidence="1">Uncharacterized protein</fullName>
    </submittedName>
</protein>
<keyword evidence="2" id="KW-1185">Reference proteome</keyword>
<comment type="caution">
    <text evidence="1">The sequence shown here is derived from an EMBL/GenBank/DDBJ whole genome shotgun (WGS) entry which is preliminary data.</text>
</comment>
<name>A0A2G5VN20_9PELO</name>
<evidence type="ECO:0000313" key="1">
    <source>
        <dbReference type="EMBL" id="PIC53172.1"/>
    </source>
</evidence>
<evidence type="ECO:0000313" key="2">
    <source>
        <dbReference type="Proteomes" id="UP000230233"/>
    </source>
</evidence>
<gene>
    <name evidence="1" type="primary">Cnig_chr_I.g2987</name>
    <name evidence="1" type="ORF">B9Z55_002987</name>
</gene>
<reference evidence="2" key="1">
    <citation type="submission" date="2017-10" db="EMBL/GenBank/DDBJ databases">
        <title>Rapid genome shrinkage in a self-fertile nematode reveals novel sperm competition proteins.</title>
        <authorList>
            <person name="Yin D."/>
            <person name="Schwarz E.M."/>
            <person name="Thomas C.G."/>
            <person name="Felde R.L."/>
            <person name="Korf I.F."/>
            <person name="Cutter A.D."/>
            <person name="Schartner C.M."/>
            <person name="Ralston E.J."/>
            <person name="Meyer B.J."/>
            <person name="Haag E.S."/>
        </authorList>
    </citation>
    <scope>NUCLEOTIDE SEQUENCE [LARGE SCALE GENOMIC DNA]</scope>
    <source>
        <strain evidence="2">JU1422</strain>
    </source>
</reference>